<dbReference type="Proteomes" id="UP001341840">
    <property type="component" value="Unassembled WGS sequence"/>
</dbReference>
<evidence type="ECO:0000313" key="3">
    <source>
        <dbReference type="Proteomes" id="UP001341840"/>
    </source>
</evidence>
<evidence type="ECO:0000313" key="2">
    <source>
        <dbReference type="EMBL" id="MED6203206.1"/>
    </source>
</evidence>
<sequence>AFKMKRNLFNDSTVVGSTPHTSSTPSSISPTIQDEGIGGTQQNLTPTSTQQTVPVPNVENEAPTQTETAAESATTEPSKEVKRKPTRAPSSV</sequence>
<organism evidence="2 3">
    <name type="scientific">Stylosanthes scabra</name>
    <dbReference type="NCBI Taxonomy" id="79078"/>
    <lineage>
        <taxon>Eukaryota</taxon>
        <taxon>Viridiplantae</taxon>
        <taxon>Streptophyta</taxon>
        <taxon>Embryophyta</taxon>
        <taxon>Tracheophyta</taxon>
        <taxon>Spermatophyta</taxon>
        <taxon>Magnoliopsida</taxon>
        <taxon>eudicotyledons</taxon>
        <taxon>Gunneridae</taxon>
        <taxon>Pentapetalae</taxon>
        <taxon>rosids</taxon>
        <taxon>fabids</taxon>
        <taxon>Fabales</taxon>
        <taxon>Fabaceae</taxon>
        <taxon>Papilionoideae</taxon>
        <taxon>50 kb inversion clade</taxon>
        <taxon>dalbergioids sensu lato</taxon>
        <taxon>Dalbergieae</taxon>
        <taxon>Pterocarpus clade</taxon>
        <taxon>Stylosanthes</taxon>
    </lineage>
</organism>
<feature type="non-terminal residue" evidence="2">
    <location>
        <position position="1"/>
    </location>
</feature>
<feature type="compositionally biased region" description="Low complexity" evidence="1">
    <location>
        <begin position="45"/>
        <end position="76"/>
    </location>
</feature>
<gene>
    <name evidence="2" type="ORF">PIB30_113270</name>
</gene>
<keyword evidence="3" id="KW-1185">Reference proteome</keyword>
<reference evidence="2 3" key="1">
    <citation type="journal article" date="2023" name="Plants (Basel)">
        <title>Bridging the Gap: Combining Genomics and Transcriptomics Approaches to Understand Stylosanthes scabra, an Orphan Legume from the Brazilian Caatinga.</title>
        <authorList>
            <person name="Ferreira-Neto J.R.C."/>
            <person name="da Silva M.D."/>
            <person name="Binneck E."/>
            <person name="de Melo N.F."/>
            <person name="da Silva R.H."/>
            <person name="de Melo A.L.T.M."/>
            <person name="Pandolfi V."/>
            <person name="Bustamante F.O."/>
            <person name="Brasileiro-Vidal A.C."/>
            <person name="Benko-Iseppon A.M."/>
        </authorList>
    </citation>
    <scope>NUCLEOTIDE SEQUENCE [LARGE SCALE GENOMIC DNA]</scope>
    <source>
        <tissue evidence="2">Leaves</tissue>
    </source>
</reference>
<proteinExistence type="predicted"/>
<feature type="compositionally biased region" description="Low complexity" evidence="1">
    <location>
        <begin position="12"/>
        <end position="32"/>
    </location>
</feature>
<dbReference type="EMBL" id="JASCZI010220417">
    <property type="protein sequence ID" value="MED6203206.1"/>
    <property type="molecule type" value="Genomic_DNA"/>
</dbReference>
<feature type="region of interest" description="Disordered" evidence="1">
    <location>
        <begin position="1"/>
        <end position="92"/>
    </location>
</feature>
<protein>
    <submittedName>
        <fullName evidence="2">Uncharacterized protein</fullName>
    </submittedName>
</protein>
<evidence type="ECO:0000256" key="1">
    <source>
        <dbReference type="SAM" id="MobiDB-lite"/>
    </source>
</evidence>
<comment type="caution">
    <text evidence="2">The sequence shown here is derived from an EMBL/GenBank/DDBJ whole genome shotgun (WGS) entry which is preliminary data.</text>
</comment>
<name>A0ABU6XZW3_9FABA</name>
<accession>A0ABU6XZW3</accession>